<sequence>MTTTTSRSDVCIDQVTAQAYEIPTDAPEADGTFAWTATTLVLAEVTAGGRRGIGYTYASSAARELIAGPLAHAVTGHCALDITAAWQSMVTAMRNNGRPGLVSCAISAVDTALWDLKGKLLDTPVCRLLGMARPEVPIYGSGGFTTYDEHTTRTQLECWVDGWKIPRVKIKIGESSGSAPRRDIRRIAFARKVIGHDVALYVDANGGYGRKQAIRVAHAMDEHHVTWFEEPVSSDDLVGLRQVRDQVRPDVAAGEYGYDLAYFNRMLAAEAVDCLQIDVTRCGGITDWLRAAAVAAANNVEVSGHCAPNLHAHVAAAIPNLRHLEYFHDHHRIEQLLFDGALSPAGGVLRPDQGRPGLGLDFKRPDAEQFRVS</sequence>
<accession>A0A1X0XY95</accession>
<feature type="domain" description="Mandelate racemase/muconate lactonizing enzyme C-terminal" evidence="4">
    <location>
        <begin position="149"/>
        <end position="250"/>
    </location>
</feature>
<dbReference type="InterPro" id="IPR029017">
    <property type="entry name" value="Enolase-like_N"/>
</dbReference>
<dbReference type="InterPro" id="IPR013342">
    <property type="entry name" value="Mandelate_racemase_C"/>
</dbReference>
<keyword evidence="3" id="KW-0460">Magnesium</keyword>
<proteinExistence type="predicted"/>
<reference evidence="5 6" key="1">
    <citation type="submission" date="2017-03" db="EMBL/GenBank/DDBJ databases">
        <title>Genomic insights into Mycobacterium simiae human colonization.</title>
        <authorList>
            <person name="Steffani J.L."/>
            <person name="Brunck M.E."/>
            <person name="Cruz E."/>
            <person name="Montiel R."/>
            <person name="Barona F."/>
        </authorList>
    </citation>
    <scope>NUCLEOTIDE SEQUENCE [LARGE SCALE GENOMIC DNA]</scope>
    <source>
        <strain evidence="5 6">MsiGto</strain>
    </source>
</reference>
<evidence type="ECO:0000259" key="4">
    <source>
        <dbReference type="SMART" id="SM00922"/>
    </source>
</evidence>
<dbReference type="SMART" id="SM00922">
    <property type="entry name" value="MR_MLE"/>
    <property type="match status" value="1"/>
</dbReference>
<organism evidence="5 6">
    <name type="scientific">Mycobacterium simiae</name>
    <name type="common">Mycobacterium habana</name>
    <dbReference type="NCBI Taxonomy" id="1784"/>
    <lineage>
        <taxon>Bacteria</taxon>
        <taxon>Bacillati</taxon>
        <taxon>Actinomycetota</taxon>
        <taxon>Actinomycetes</taxon>
        <taxon>Mycobacteriales</taxon>
        <taxon>Mycobacteriaceae</taxon>
        <taxon>Mycobacterium</taxon>
        <taxon>Mycobacterium simiae complex</taxon>
    </lineage>
</organism>
<evidence type="ECO:0000256" key="3">
    <source>
        <dbReference type="ARBA" id="ARBA00022842"/>
    </source>
</evidence>
<dbReference type="PANTHER" id="PTHR13794">
    <property type="entry name" value="ENOLASE SUPERFAMILY, MANDELATE RACEMASE"/>
    <property type="match status" value="1"/>
</dbReference>
<dbReference type="SUPFAM" id="SSF51604">
    <property type="entry name" value="Enolase C-terminal domain-like"/>
    <property type="match status" value="1"/>
</dbReference>
<dbReference type="GO" id="GO:0000287">
    <property type="term" value="F:magnesium ion binding"/>
    <property type="evidence" value="ECO:0007669"/>
    <property type="project" value="TreeGrafter"/>
</dbReference>
<evidence type="ECO:0000313" key="6">
    <source>
        <dbReference type="Proteomes" id="UP000193040"/>
    </source>
</evidence>
<dbReference type="STRING" id="1784.VC42_00035"/>
<dbReference type="InterPro" id="IPR013341">
    <property type="entry name" value="Mandelate_racemase_N_dom"/>
</dbReference>
<dbReference type="PANTHER" id="PTHR13794:SF58">
    <property type="entry name" value="MITOCHONDRIAL ENOLASE SUPERFAMILY MEMBER 1"/>
    <property type="match status" value="1"/>
</dbReference>
<protein>
    <submittedName>
        <fullName evidence="5">Mandelate racemase</fullName>
    </submittedName>
</protein>
<evidence type="ECO:0000313" key="5">
    <source>
        <dbReference type="EMBL" id="ORJ57845.1"/>
    </source>
</evidence>
<dbReference type="Pfam" id="PF02746">
    <property type="entry name" value="MR_MLE_N"/>
    <property type="match status" value="1"/>
</dbReference>
<comment type="cofactor">
    <cofactor evidence="1">
        <name>Mg(2+)</name>
        <dbReference type="ChEBI" id="CHEBI:18420"/>
    </cofactor>
</comment>
<gene>
    <name evidence="5" type="ORF">B5M45_19780</name>
</gene>
<evidence type="ECO:0000256" key="1">
    <source>
        <dbReference type="ARBA" id="ARBA00001946"/>
    </source>
</evidence>
<dbReference type="SFLD" id="SFLDS00001">
    <property type="entry name" value="Enolase"/>
    <property type="match status" value="1"/>
</dbReference>
<comment type="caution">
    <text evidence="5">The sequence shown here is derived from an EMBL/GenBank/DDBJ whole genome shotgun (WGS) entry which is preliminary data.</text>
</comment>
<dbReference type="InterPro" id="IPR036849">
    <property type="entry name" value="Enolase-like_C_sf"/>
</dbReference>
<name>A0A1X0XY95_MYCSI</name>
<dbReference type="CDD" id="cd03328">
    <property type="entry name" value="MR_like_3"/>
    <property type="match status" value="1"/>
</dbReference>
<dbReference type="Pfam" id="PF13378">
    <property type="entry name" value="MR_MLE_C"/>
    <property type="match status" value="1"/>
</dbReference>
<dbReference type="EMBL" id="MZZM01000025">
    <property type="protein sequence ID" value="ORJ57845.1"/>
    <property type="molecule type" value="Genomic_DNA"/>
</dbReference>
<dbReference type="PROSITE" id="PS00908">
    <property type="entry name" value="MR_MLE_1"/>
    <property type="match status" value="1"/>
</dbReference>
<keyword evidence="2" id="KW-0479">Metal-binding</keyword>
<dbReference type="Gene3D" id="3.30.390.10">
    <property type="entry name" value="Enolase-like, N-terminal domain"/>
    <property type="match status" value="1"/>
</dbReference>
<dbReference type="InterPro" id="IPR029065">
    <property type="entry name" value="Enolase_C-like"/>
</dbReference>
<dbReference type="GO" id="GO:0016052">
    <property type="term" value="P:carbohydrate catabolic process"/>
    <property type="evidence" value="ECO:0007669"/>
    <property type="project" value="TreeGrafter"/>
</dbReference>
<dbReference type="Gene3D" id="3.20.20.120">
    <property type="entry name" value="Enolase-like C-terminal domain"/>
    <property type="match status" value="1"/>
</dbReference>
<dbReference type="RefSeq" id="WP_084952385.1">
    <property type="nucleotide sequence ID" value="NZ_MZZM01000025.1"/>
</dbReference>
<dbReference type="AlphaFoldDB" id="A0A1X0XY95"/>
<dbReference type="InterPro" id="IPR018110">
    <property type="entry name" value="Mandel_Rmase/mucon_lact_enz_CS"/>
</dbReference>
<dbReference type="GO" id="GO:0009063">
    <property type="term" value="P:amino acid catabolic process"/>
    <property type="evidence" value="ECO:0007669"/>
    <property type="project" value="InterPro"/>
</dbReference>
<dbReference type="GO" id="GO:0016836">
    <property type="term" value="F:hydro-lyase activity"/>
    <property type="evidence" value="ECO:0007669"/>
    <property type="project" value="TreeGrafter"/>
</dbReference>
<dbReference type="SUPFAM" id="SSF54826">
    <property type="entry name" value="Enolase N-terminal domain-like"/>
    <property type="match status" value="1"/>
</dbReference>
<keyword evidence="6" id="KW-1185">Reference proteome</keyword>
<dbReference type="SFLD" id="SFLDG00179">
    <property type="entry name" value="mandelate_racemase"/>
    <property type="match status" value="1"/>
</dbReference>
<evidence type="ECO:0000256" key="2">
    <source>
        <dbReference type="ARBA" id="ARBA00022723"/>
    </source>
</evidence>
<dbReference type="InterPro" id="IPR046945">
    <property type="entry name" value="RHMD-like"/>
</dbReference>
<dbReference type="Proteomes" id="UP000193040">
    <property type="component" value="Unassembled WGS sequence"/>
</dbReference>